<keyword evidence="8 9" id="KW-0472">Membrane</keyword>
<evidence type="ECO:0000256" key="10">
    <source>
        <dbReference type="HAMAP-Rule" id="MF_00902"/>
    </source>
</evidence>
<proteinExistence type="inferred from homology"/>
<protein>
    <recommendedName>
        <fullName evidence="9 10">Multifunctional fusion protein</fullName>
    </recommendedName>
    <domain>
        <recommendedName>
            <fullName evidence="9">Sec-independent protein translocase protein TatA</fullName>
        </recommendedName>
    </domain>
    <domain>
        <recommendedName>
            <fullName evidence="10">Sec-independent protein translocase protein TatC</fullName>
        </recommendedName>
    </domain>
</protein>
<evidence type="ECO:0000256" key="3">
    <source>
        <dbReference type="ARBA" id="ARBA00022448"/>
    </source>
</evidence>
<evidence type="ECO:0000256" key="4">
    <source>
        <dbReference type="ARBA" id="ARBA00022692"/>
    </source>
</evidence>
<evidence type="ECO:0000256" key="5">
    <source>
        <dbReference type="ARBA" id="ARBA00022927"/>
    </source>
</evidence>
<evidence type="ECO:0000313" key="13">
    <source>
        <dbReference type="Proteomes" id="UP000027178"/>
    </source>
</evidence>
<comment type="function">
    <text evidence="9">Part of the twin-arginine translocation (Tat) system that transports large folded proteins containing a characteristic twin-arginine motif in their signal peptide across membranes. TatA could form the protein-conducting channel of the Tat system.</text>
</comment>
<dbReference type="PRINTS" id="PR01840">
    <property type="entry name" value="TATCFAMILY"/>
</dbReference>
<keyword evidence="6 9" id="KW-1133">Transmembrane helix</keyword>
<dbReference type="PANTHER" id="PTHR30371">
    <property type="entry name" value="SEC-INDEPENDENT PROTEIN TRANSLOCASE PROTEIN TATC"/>
    <property type="match status" value="1"/>
</dbReference>
<comment type="caution">
    <text evidence="9">Lacks conserved residue(s) required for the propagation of feature annotation.</text>
</comment>
<comment type="similarity">
    <text evidence="9">Belongs to the TatA/E family.</text>
</comment>
<comment type="similarity">
    <text evidence="10">Belongs to the TatC family.</text>
</comment>
<dbReference type="InterPro" id="IPR006312">
    <property type="entry name" value="TatA/E"/>
</dbReference>
<keyword evidence="3 9" id="KW-0813">Transport</keyword>
<dbReference type="Pfam" id="PF00902">
    <property type="entry name" value="TatC"/>
    <property type="match status" value="1"/>
</dbReference>
<feature type="region of interest" description="Disordered" evidence="11">
    <location>
        <begin position="50"/>
        <end position="115"/>
    </location>
</feature>
<dbReference type="PATRIC" id="fig|1348663.4.peg.6563"/>
<feature type="transmembrane region" description="Helical" evidence="9">
    <location>
        <begin position="129"/>
        <end position="147"/>
    </location>
</feature>
<dbReference type="OrthoDB" id="9777044at2"/>
<comment type="subunit">
    <text evidence="9">The Tat system comprises two distinct complexes: a TatABC complex, containing multiple copies of TatA, TatB and TatC subunits, and a separate TatA complex, containing only TatA subunits. Substrates initially bind to the TatABC complex, which probably triggers association of the separate TatA complex to form the active translocon.</text>
</comment>
<dbReference type="InterPro" id="IPR002033">
    <property type="entry name" value="TatC"/>
</dbReference>
<evidence type="ECO:0000256" key="11">
    <source>
        <dbReference type="SAM" id="MobiDB-lite"/>
    </source>
</evidence>
<feature type="transmembrane region" description="Helical" evidence="9">
    <location>
        <begin position="6"/>
        <end position="22"/>
    </location>
</feature>
<evidence type="ECO:0000256" key="7">
    <source>
        <dbReference type="ARBA" id="ARBA00023010"/>
    </source>
</evidence>
<keyword evidence="4 9" id="KW-0812">Transmembrane</keyword>
<dbReference type="AlphaFoldDB" id="A0A066YNK9"/>
<feature type="compositionally biased region" description="Basic residues" evidence="11">
    <location>
        <begin position="85"/>
        <end position="96"/>
    </location>
</feature>
<evidence type="ECO:0000256" key="6">
    <source>
        <dbReference type="ARBA" id="ARBA00022989"/>
    </source>
</evidence>
<dbReference type="eggNOG" id="COG1826">
    <property type="taxonomic scope" value="Bacteria"/>
</dbReference>
<dbReference type="HOGENOM" id="CLU_031942_6_0_11"/>
<organism evidence="12 13">
    <name type="scientific">Kitasatospora cheerisanensis KCTC 2395</name>
    <dbReference type="NCBI Taxonomy" id="1348663"/>
    <lineage>
        <taxon>Bacteria</taxon>
        <taxon>Bacillati</taxon>
        <taxon>Actinomycetota</taxon>
        <taxon>Actinomycetes</taxon>
        <taxon>Kitasatosporales</taxon>
        <taxon>Streptomycetaceae</taxon>
        <taxon>Kitasatospora</taxon>
    </lineage>
</organism>
<keyword evidence="7 9" id="KW-0811">Translocation</keyword>
<keyword evidence="9" id="KW-1003">Cell membrane</keyword>
<dbReference type="Proteomes" id="UP000027178">
    <property type="component" value="Unassembled WGS sequence"/>
</dbReference>
<dbReference type="eggNOG" id="COG0805">
    <property type="taxonomic scope" value="Bacteria"/>
</dbReference>
<feature type="transmembrane region" description="Helical" evidence="9">
    <location>
        <begin position="186"/>
        <end position="207"/>
    </location>
</feature>
<comment type="subcellular location">
    <subcellularLocation>
        <location evidence="10">Cell membrane</location>
        <topology evidence="10">Multi-pass membrane protein</topology>
    </subcellularLocation>
    <subcellularLocation>
        <location evidence="9">Cell membrane</location>
        <topology evidence="9">Single-pass membrane protein</topology>
    </subcellularLocation>
    <subcellularLocation>
        <location evidence="1">Membrane</location>
        <topology evidence="1">Multi-pass membrane protein</topology>
    </subcellularLocation>
    <subcellularLocation>
        <location evidence="2">Membrane</location>
        <topology evidence="2">Single-pass membrane protein</topology>
    </subcellularLocation>
</comment>
<name>A0A066YNK9_9ACTN</name>
<feature type="transmembrane region" description="Helical" evidence="9">
    <location>
        <begin position="331"/>
        <end position="353"/>
    </location>
</feature>
<evidence type="ECO:0000256" key="2">
    <source>
        <dbReference type="ARBA" id="ARBA00004167"/>
    </source>
</evidence>
<dbReference type="GO" id="GO:0065002">
    <property type="term" value="P:intracellular protein transmembrane transport"/>
    <property type="evidence" value="ECO:0007669"/>
    <property type="project" value="TreeGrafter"/>
</dbReference>
<feature type="transmembrane region" description="Helical" evidence="9">
    <location>
        <begin position="228"/>
        <end position="247"/>
    </location>
</feature>
<sequence length="406" mass="44127">MRILSPAALLLVVVFAVLLFGGKRLPDAARALGRSLRILKAEGKALRGEFAAGAEAPPRRRPPSRTGWSSPPRAPPAPTGPPERHRPHHSDHRRAHDSRTGLSKTTKAPKDPEGRMALADHLRELRNRLVKSLLAIIVFTIAAAFYHRQLVDFLISPLPACNPDGSKPAGLKQCVEISNIGLTTPFVVALKVSLTAGVVAATPIWLYQLWKFVAPGLHKHEKRYSMTFLALGTPLFLAGAVLAYVVMPVTAEMLISFMADGVKSIVPVETYLDLITRMVLVFGVGFELPLFLVMLNVVGVLSGKRLLGWWRGFVMGITVFAAFATPSAEPLSMLALAAPIWVLYFMAAGFAVFNDKRKLARNPDALLDDEEASALDLTVDAVEDAETVDAVEPVQAGRRDQIDDIT</sequence>
<comment type="caution">
    <text evidence="12">The sequence shown here is derived from an EMBL/GenBank/DDBJ whole genome shotgun (WGS) entry which is preliminary data.</text>
</comment>
<feature type="transmembrane region" description="Helical" evidence="9">
    <location>
        <begin position="278"/>
        <end position="301"/>
    </location>
</feature>
<keyword evidence="5 9" id="KW-0653">Protein transport</keyword>
<dbReference type="GO" id="GO:0009977">
    <property type="term" value="F:proton motive force dependent protein transmembrane transporter activity"/>
    <property type="evidence" value="ECO:0007669"/>
    <property type="project" value="TreeGrafter"/>
</dbReference>
<evidence type="ECO:0000256" key="8">
    <source>
        <dbReference type="ARBA" id="ARBA00023136"/>
    </source>
</evidence>
<comment type="function">
    <text evidence="10">Part of the twin-arginine translocation (Tat) system that transports large folded proteins containing a characteristic twin-arginine motif in their signal peptide across membranes. Together with TatB, TatC is part of a receptor directly interacting with Tat signal peptides.</text>
</comment>
<gene>
    <name evidence="9" type="primary">tatA</name>
    <name evidence="10" type="synonym">tatC</name>
    <name evidence="12" type="ORF">KCH_67820</name>
</gene>
<dbReference type="Gene3D" id="1.20.5.3310">
    <property type="match status" value="1"/>
</dbReference>
<dbReference type="HAMAP" id="MF_00902">
    <property type="entry name" value="TatC"/>
    <property type="match status" value="1"/>
</dbReference>
<keyword evidence="13" id="KW-1185">Reference proteome</keyword>
<evidence type="ECO:0000256" key="9">
    <source>
        <dbReference type="HAMAP-Rule" id="MF_00236"/>
    </source>
</evidence>
<dbReference type="GO" id="GO:0033281">
    <property type="term" value="C:TAT protein transport complex"/>
    <property type="evidence" value="ECO:0007669"/>
    <property type="project" value="UniProtKB-UniRule"/>
</dbReference>
<evidence type="ECO:0000256" key="1">
    <source>
        <dbReference type="ARBA" id="ARBA00004141"/>
    </source>
</evidence>
<dbReference type="Pfam" id="PF02416">
    <property type="entry name" value="TatA_B_E"/>
    <property type="match status" value="1"/>
</dbReference>
<reference evidence="12 13" key="1">
    <citation type="submission" date="2014-05" db="EMBL/GenBank/DDBJ databases">
        <title>Draft Genome Sequence of Kitasatospora cheerisanensis KCTC 2395.</title>
        <authorList>
            <person name="Nam D.H."/>
        </authorList>
    </citation>
    <scope>NUCLEOTIDE SEQUENCE [LARGE SCALE GENOMIC DNA]</scope>
    <source>
        <strain evidence="12 13">KCTC 2395</strain>
    </source>
</reference>
<accession>A0A066YNK9</accession>
<evidence type="ECO:0000313" key="12">
    <source>
        <dbReference type="EMBL" id="KDN81544.1"/>
    </source>
</evidence>
<feature type="transmembrane region" description="Helical" evidence="9">
    <location>
        <begin position="308"/>
        <end position="325"/>
    </location>
</feature>
<feature type="compositionally biased region" description="Pro residues" evidence="11">
    <location>
        <begin position="72"/>
        <end position="81"/>
    </location>
</feature>
<dbReference type="RefSeq" id="WP_084224036.1">
    <property type="nucleotide sequence ID" value="NZ_KK853997.1"/>
</dbReference>
<dbReference type="GO" id="GO:0043953">
    <property type="term" value="P:protein transport by the Tat complex"/>
    <property type="evidence" value="ECO:0007669"/>
    <property type="project" value="UniProtKB-UniRule"/>
</dbReference>
<dbReference type="EMBL" id="JNBY01000141">
    <property type="protein sequence ID" value="KDN81544.1"/>
    <property type="molecule type" value="Genomic_DNA"/>
</dbReference>
<dbReference type="NCBIfam" id="TIGR00945">
    <property type="entry name" value="tatC"/>
    <property type="match status" value="1"/>
</dbReference>
<dbReference type="HAMAP" id="MF_00236">
    <property type="entry name" value="TatA_E"/>
    <property type="match status" value="1"/>
</dbReference>
<dbReference type="PANTHER" id="PTHR30371:SF0">
    <property type="entry name" value="SEC-INDEPENDENT PROTEIN TRANSLOCASE PROTEIN TATC, CHLOROPLASTIC-RELATED"/>
    <property type="match status" value="1"/>
</dbReference>
<dbReference type="InterPro" id="IPR003369">
    <property type="entry name" value="TatA/B/E"/>
</dbReference>